<dbReference type="AlphaFoldDB" id="A0A8B6HIC4"/>
<sequence>MADYDQEIIHCGPCEYENVKKMAVKWCSDCEEGYCDECLRPHKASKMSRHHHLVQVSEYQKVEQLAIPHVCQVHQKVYEYFCPGHDIVICILCV</sequence>
<proteinExistence type="predicted"/>
<gene>
    <name evidence="1" type="ORF">MGAL_10B046663</name>
</gene>
<accession>A0A8B6HIC4</accession>
<dbReference type="Gene3D" id="3.30.160.60">
    <property type="entry name" value="Classic Zinc Finger"/>
    <property type="match status" value="1"/>
</dbReference>
<reference evidence="1" key="1">
    <citation type="submission" date="2018-11" db="EMBL/GenBank/DDBJ databases">
        <authorList>
            <person name="Alioto T."/>
            <person name="Alioto T."/>
        </authorList>
    </citation>
    <scope>NUCLEOTIDE SEQUENCE</scope>
</reference>
<protein>
    <recommendedName>
        <fullName evidence="3">B box-type domain-containing protein</fullName>
    </recommendedName>
</protein>
<evidence type="ECO:0000313" key="1">
    <source>
        <dbReference type="EMBL" id="VDI79464.1"/>
    </source>
</evidence>
<evidence type="ECO:0000313" key="2">
    <source>
        <dbReference type="Proteomes" id="UP000596742"/>
    </source>
</evidence>
<dbReference type="EMBL" id="UYJE01010075">
    <property type="protein sequence ID" value="VDI79464.1"/>
    <property type="molecule type" value="Genomic_DNA"/>
</dbReference>
<name>A0A8B6HIC4_MYTGA</name>
<dbReference type="OrthoDB" id="6161242at2759"/>
<dbReference type="Pfam" id="PF22586">
    <property type="entry name" value="ANCHR-like_BBOX"/>
    <property type="match status" value="1"/>
</dbReference>
<keyword evidence="2" id="KW-1185">Reference proteome</keyword>
<dbReference type="SUPFAM" id="SSF57845">
    <property type="entry name" value="B-box zinc-binding domain"/>
    <property type="match status" value="1"/>
</dbReference>
<evidence type="ECO:0008006" key="3">
    <source>
        <dbReference type="Google" id="ProtNLM"/>
    </source>
</evidence>
<comment type="caution">
    <text evidence="1">The sequence shown here is derived from an EMBL/GenBank/DDBJ whole genome shotgun (WGS) entry which is preliminary data.</text>
</comment>
<feature type="non-terminal residue" evidence="1">
    <location>
        <position position="94"/>
    </location>
</feature>
<organism evidence="1 2">
    <name type="scientific">Mytilus galloprovincialis</name>
    <name type="common">Mediterranean mussel</name>
    <dbReference type="NCBI Taxonomy" id="29158"/>
    <lineage>
        <taxon>Eukaryota</taxon>
        <taxon>Metazoa</taxon>
        <taxon>Spiralia</taxon>
        <taxon>Lophotrochozoa</taxon>
        <taxon>Mollusca</taxon>
        <taxon>Bivalvia</taxon>
        <taxon>Autobranchia</taxon>
        <taxon>Pteriomorphia</taxon>
        <taxon>Mytilida</taxon>
        <taxon>Mytiloidea</taxon>
        <taxon>Mytilidae</taxon>
        <taxon>Mytilinae</taxon>
        <taxon>Mytilus</taxon>
    </lineage>
</organism>
<dbReference type="Proteomes" id="UP000596742">
    <property type="component" value="Unassembled WGS sequence"/>
</dbReference>